<dbReference type="Gene3D" id="2.40.70.10">
    <property type="entry name" value="Acid Proteases"/>
    <property type="match status" value="1"/>
</dbReference>
<gene>
    <name evidence="1" type="ORF">Slati_4233000</name>
</gene>
<evidence type="ECO:0008006" key="2">
    <source>
        <dbReference type="Google" id="ProtNLM"/>
    </source>
</evidence>
<dbReference type="Pfam" id="PF13650">
    <property type="entry name" value="Asp_protease_2"/>
    <property type="match status" value="1"/>
</dbReference>
<dbReference type="CDD" id="cd00303">
    <property type="entry name" value="retropepsin_like"/>
    <property type="match status" value="1"/>
</dbReference>
<dbReference type="SUPFAM" id="SSF50630">
    <property type="entry name" value="Acid proteases"/>
    <property type="match status" value="1"/>
</dbReference>
<evidence type="ECO:0000313" key="1">
    <source>
        <dbReference type="EMBL" id="KAL0402031.1"/>
    </source>
</evidence>
<comment type="caution">
    <text evidence="1">The sequence shown here is derived from an EMBL/GenBank/DDBJ whole genome shotgun (WGS) entry which is preliminary data.</text>
</comment>
<protein>
    <recommendedName>
        <fullName evidence="2">Gag-pol polyprotein</fullName>
    </recommendedName>
</protein>
<dbReference type="AlphaFoldDB" id="A0AAW2TED3"/>
<proteinExistence type="predicted"/>
<organism evidence="1">
    <name type="scientific">Sesamum latifolium</name>
    <dbReference type="NCBI Taxonomy" id="2727402"/>
    <lineage>
        <taxon>Eukaryota</taxon>
        <taxon>Viridiplantae</taxon>
        <taxon>Streptophyta</taxon>
        <taxon>Embryophyta</taxon>
        <taxon>Tracheophyta</taxon>
        <taxon>Spermatophyta</taxon>
        <taxon>Magnoliopsida</taxon>
        <taxon>eudicotyledons</taxon>
        <taxon>Gunneridae</taxon>
        <taxon>Pentapetalae</taxon>
        <taxon>asterids</taxon>
        <taxon>lamiids</taxon>
        <taxon>Lamiales</taxon>
        <taxon>Pedaliaceae</taxon>
        <taxon>Sesamum</taxon>
    </lineage>
</organism>
<reference evidence="1" key="1">
    <citation type="submission" date="2020-06" db="EMBL/GenBank/DDBJ databases">
        <authorList>
            <person name="Li T."/>
            <person name="Hu X."/>
            <person name="Zhang T."/>
            <person name="Song X."/>
            <person name="Zhang H."/>
            <person name="Dai N."/>
            <person name="Sheng W."/>
            <person name="Hou X."/>
            <person name="Wei L."/>
        </authorList>
    </citation>
    <scope>NUCLEOTIDE SEQUENCE</scope>
    <source>
        <strain evidence="1">KEN1</strain>
        <tissue evidence="1">Leaf</tissue>
    </source>
</reference>
<dbReference type="EMBL" id="JACGWN010000015">
    <property type="protein sequence ID" value="KAL0402031.1"/>
    <property type="molecule type" value="Genomic_DNA"/>
</dbReference>
<reference evidence="1" key="2">
    <citation type="journal article" date="2024" name="Plant">
        <title>Genomic evolution and insights into agronomic trait innovations of Sesamum species.</title>
        <authorList>
            <person name="Miao H."/>
            <person name="Wang L."/>
            <person name="Qu L."/>
            <person name="Liu H."/>
            <person name="Sun Y."/>
            <person name="Le M."/>
            <person name="Wang Q."/>
            <person name="Wei S."/>
            <person name="Zheng Y."/>
            <person name="Lin W."/>
            <person name="Duan Y."/>
            <person name="Cao H."/>
            <person name="Xiong S."/>
            <person name="Wang X."/>
            <person name="Wei L."/>
            <person name="Li C."/>
            <person name="Ma Q."/>
            <person name="Ju M."/>
            <person name="Zhao R."/>
            <person name="Li G."/>
            <person name="Mu C."/>
            <person name="Tian Q."/>
            <person name="Mei H."/>
            <person name="Zhang T."/>
            <person name="Gao T."/>
            <person name="Zhang H."/>
        </authorList>
    </citation>
    <scope>NUCLEOTIDE SEQUENCE</scope>
    <source>
        <strain evidence="1">KEN1</strain>
    </source>
</reference>
<dbReference type="InterPro" id="IPR021109">
    <property type="entry name" value="Peptidase_aspartic_dom_sf"/>
</dbReference>
<name>A0AAW2TED3_9LAMI</name>
<sequence>MENEEGEEFNAEEEDTTVSINALSGNTDFNTFRVKGKAYGQDVQILIDGGSTHCFLDEAIASKLGCQLEQATPTMVSIANGKQMVSQLYCPTITWEIQVSSSVTLREL</sequence>
<accession>A0AAW2TED3</accession>